<dbReference type="PROSITE" id="PS50893">
    <property type="entry name" value="ABC_TRANSPORTER_2"/>
    <property type="match status" value="1"/>
</dbReference>
<dbReference type="KEGG" id="lmu:LBLM1_01660"/>
<comment type="similarity">
    <text evidence="8">Belongs to the ABC transporter superfamily. Energy-coupling factor EcfA family.</text>
</comment>
<evidence type="ECO:0000256" key="7">
    <source>
        <dbReference type="ARBA" id="ARBA00023136"/>
    </source>
</evidence>
<evidence type="ECO:0000313" key="11">
    <source>
        <dbReference type="Proteomes" id="UP000003645"/>
    </source>
</evidence>
<dbReference type="GO" id="GO:0016887">
    <property type="term" value="F:ATP hydrolysis activity"/>
    <property type="evidence" value="ECO:0007669"/>
    <property type="project" value="InterPro"/>
</dbReference>
<dbReference type="STRING" id="1130798.LBLM1_01660"/>
<protein>
    <recommendedName>
        <fullName evidence="8">Energy-coupling factor transporter ATP-binding protein EcfA2</fullName>
        <ecNumber evidence="8">7.-.-.-</ecNumber>
    </recommendedName>
</protein>
<evidence type="ECO:0000256" key="1">
    <source>
        <dbReference type="ARBA" id="ARBA00004202"/>
    </source>
</evidence>
<keyword evidence="5 8" id="KW-0067">ATP-binding</keyword>
<comment type="subcellular location">
    <subcellularLocation>
        <location evidence="1 8">Cell membrane</location>
        <topology evidence="1 8">Peripheral membrane protein</topology>
    </subcellularLocation>
</comment>
<keyword evidence="2 8" id="KW-0813">Transport</keyword>
<dbReference type="PROSITE" id="PS00211">
    <property type="entry name" value="ABC_TRANSPORTER_1"/>
    <property type="match status" value="1"/>
</dbReference>
<evidence type="ECO:0000256" key="2">
    <source>
        <dbReference type="ARBA" id="ARBA00022448"/>
    </source>
</evidence>
<keyword evidence="7 8" id="KW-0472">Membrane</keyword>
<keyword evidence="3 8" id="KW-1003">Cell membrane</keyword>
<accession>A0A0D4CIH5</accession>
<dbReference type="InterPro" id="IPR003593">
    <property type="entry name" value="AAA+_ATPase"/>
</dbReference>
<evidence type="ECO:0000256" key="6">
    <source>
        <dbReference type="ARBA" id="ARBA00022967"/>
    </source>
</evidence>
<dbReference type="FunFam" id="3.40.50.300:FF:000224">
    <property type="entry name" value="Energy-coupling factor transporter ATP-binding protein EcfA"/>
    <property type="match status" value="1"/>
</dbReference>
<evidence type="ECO:0000256" key="4">
    <source>
        <dbReference type="ARBA" id="ARBA00022741"/>
    </source>
</evidence>
<dbReference type="NCBIfam" id="TIGR04521">
    <property type="entry name" value="ECF_ATPase_2"/>
    <property type="match status" value="1"/>
</dbReference>
<dbReference type="Gene3D" id="3.40.50.300">
    <property type="entry name" value="P-loop containing nucleotide triphosphate hydrolases"/>
    <property type="match status" value="1"/>
</dbReference>
<dbReference type="Proteomes" id="UP000003645">
    <property type="component" value="Chromosome"/>
</dbReference>
<dbReference type="InterPro" id="IPR050095">
    <property type="entry name" value="ECF_ABC_transporter_ATP-bd"/>
</dbReference>
<dbReference type="PANTHER" id="PTHR43553:SF27">
    <property type="entry name" value="ENERGY-COUPLING FACTOR TRANSPORTER ATP-BINDING PROTEIN ECFA2"/>
    <property type="match status" value="1"/>
</dbReference>
<comment type="subunit">
    <text evidence="8">Forms a stable energy-coupling factor (ECF) transporter complex composed of 2 membrane-embedded substrate-binding proteins (S component), 2 ATP-binding proteins (A component) and 2 transmembrane proteins (T component).</text>
</comment>
<dbReference type="SMART" id="SM00382">
    <property type="entry name" value="AAA"/>
    <property type="match status" value="1"/>
</dbReference>
<evidence type="ECO:0000256" key="5">
    <source>
        <dbReference type="ARBA" id="ARBA00022840"/>
    </source>
</evidence>
<organism evidence="10 11">
    <name type="scientific">Limosilactobacillus mucosae LM1</name>
    <dbReference type="NCBI Taxonomy" id="1130798"/>
    <lineage>
        <taxon>Bacteria</taxon>
        <taxon>Bacillati</taxon>
        <taxon>Bacillota</taxon>
        <taxon>Bacilli</taxon>
        <taxon>Lactobacillales</taxon>
        <taxon>Lactobacillaceae</taxon>
        <taxon>Limosilactobacillus</taxon>
    </lineage>
</organism>
<comment type="function">
    <text evidence="8">ATP-binding (A) component of a common energy-coupling factor (ECF) ABC-transporter complex.</text>
</comment>
<dbReference type="OrthoDB" id="9784332at2"/>
<dbReference type="InterPro" id="IPR017871">
    <property type="entry name" value="ABC_transporter-like_CS"/>
</dbReference>
<evidence type="ECO:0000256" key="8">
    <source>
        <dbReference type="RuleBase" id="RU365104"/>
    </source>
</evidence>
<sequence length="291" mass="31602">MSAIEFLNVNYAYQADTPMATLAVKDFSLKLESGSFTAIVGHTGSGKSTLMAMLDGLLVPTHGSLRVGEVTIDSHADKKTLAKLRKGVGYVFQFPESQLFAETVLKDVMFGPLNMGVSLEQAKEQALTALRSLKLPEDINDRSPFELSGGQMRRVAIAGVLAMHPRVLILDEPTAGLDPQASEDLLNLVNQLHQKGTTILMITHQMEQAARYADHVLVMKQGQRTAFMTPHELFGKPDLLKEAGILPPASVDFANQLVVHGLKLTDEVPLTIEQLADQLADHLKQGGRANG</sequence>
<dbReference type="CDD" id="cd03225">
    <property type="entry name" value="ABC_cobalt_CbiO_domain1"/>
    <property type="match status" value="1"/>
</dbReference>
<feature type="domain" description="ABC transporter" evidence="9">
    <location>
        <begin position="4"/>
        <end position="246"/>
    </location>
</feature>
<reference evidence="10 11" key="1">
    <citation type="journal article" date="2012" name="J. Bacteriol.">
        <title>Genome sequence of Lactobacillus mucosae LM1, isolated from piglet feces.</title>
        <authorList>
            <person name="Lee J.H."/>
            <person name="Valeriano V.D."/>
            <person name="Shin Y.R."/>
            <person name="Chae J.P."/>
            <person name="Kim G.B."/>
            <person name="Ham J.S."/>
            <person name="Chun J."/>
            <person name="Kang D.K."/>
        </authorList>
    </citation>
    <scope>NUCLEOTIDE SEQUENCE [LARGE SCALE GENOMIC DNA]</scope>
    <source>
        <strain evidence="10 11">LM1</strain>
    </source>
</reference>
<dbReference type="EMBL" id="CP011013">
    <property type="protein sequence ID" value="AJT49928.1"/>
    <property type="molecule type" value="Genomic_DNA"/>
</dbReference>
<dbReference type="AlphaFoldDB" id="A0A0D4CIH5"/>
<dbReference type="GO" id="GO:0005524">
    <property type="term" value="F:ATP binding"/>
    <property type="evidence" value="ECO:0007669"/>
    <property type="project" value="UniProtKB-UniRule"/>
</dbReference>
<keyword evidence="6" id="KW-1278">Translocase</keyword>
<keyword evidence="4 8" id="KW-0547">Nucleotide-binding</keyword>
<dbReference type="GO" id="GO:0043190">
    <property type="term" value="C:ATP-binding cassette (ABC) transporter complex"/>
    <property type="evidence" value="ECO:0007669"/>
    <property type="project" value="TreeGrafter"/>
</dbReference>
<dbReference type="EC" id="7.-.-.-" evidence="8"/>
<dbReference type="SUPFAM" id="SSF52540">
    <property type="entry name" value="P-loop containing nucleoside triphosphate hydrolases"/>
    <property type="match status" value="1"/>
</dbReference>
<evidence type="ECO:0000256" key="3">
    <source>
        <dbReference type="ARBA" id="ARBA00022475"/>
    </source>
</evidence>
<dbReference type="RefSeq" id="WP_006500594.1">
    <property type="nucleotide sequence ID" value="NZ_CP011013.1"/>
</dbReference>
<proteinExistence type="inferred from homology"/>
<evidence type="ECO:0000313" key="10">
    <source>
        <dbReference type="EMBL" id="AJT49928.1"/>
    </source>
</evidence>
<dbReference type="InterPro" id="IPR015856">
    <property type="entry name" value="ABC_transpr_CbiO/EcfA_su"/>
</dbReference>
<dbReference type="InterPro" id="IPR003439">
    <property type="entry name" value="ABC_transporter-like_ATP-bd"/>
</dbReference>
<evidence type="ECO:0000259" key="9">
    <source>
        <dbReference type="PROSITE" id="PS50893"/>
    </source>
</evidence>
<name>A0A0D4CIH5_LIMMU</name>
<dbReference type="HOGENOM" id="CLU_000604_1_22_9"/>
<gene>
    <name evidence="10" type="ORF">LBLM1_01660</name>
</gene>
<keyword evidence="11" id="KW-1185">Reference proteome</keyword>
<dbReference type="InterPro" id="IPR030946">
    <property type="entry name" value="EcfA2"/>
</dbReference>
<dbReference type="PANTHER" id="PTHR43553">
    <property type="entry name" value="HEAVY METAL TRANSPORTER"/>
    <property type="match status" value="1"/>
</dbReference>
<dbReference type="Pfam" id="PF00005">
    <property type="entry name" value="ABC_tran"/>
    <property type="match status" value="1"/>
</dbReference>
<dbReference type="GO" id="GO:0042626">
    <property type="term" value="F:ATPase-coupled transmembrane transporter activity"/>
    <property type="evidence" value="ECO:0007669"/>
    <property type="project" value="TreeGrafter"/>
</dbReference>
<dbReference type="InterPro" id="IPR027417">
    <property type="entry name" value="P-loop_NTPase"/>
</dbReference>